<evidence type="ECO:0000313" key="1">
    <source>
        <dbReference type="EMBL" id="MBT0606831.1"/>
    </source>
</evidence>
<proteinExistence type="predicted"/>
<evidence type="ECO:0008006" key="3">
    <source>
        <dbReference type="Google" id="ProtNLM"/>
    </source>
</evidence>
<dbReference type="RefSeq" id="WP_214111705.1">
    <property type="nucleotide sequence ID" value="NZ_JAHCTB010000001.1"/>
</dbReference>
<keyword evidence="2" id="KW-1185">Reference proteome</keyword>
<sequence length="331" mass="39053">MDINGDNIISQTYHHFMAIIELDTIRMAFCRWEVTESELKYIISKFRARKVNSFVWIGKYKGFDLEINDFAITITGSPSNYFNGKANTLPYIQFYDAIDKLSSELGINLHSAKLYRVDVNWNYSTKELIESYTRNLFLDLSKFKRIERDAGVLFYTKSKAVDIYNKTQYFKSKKIANDMENWLRIEFRILKDVKKILGFKYVKDLYEPDNYKKLLLEFRKHYHNILKQTLPVDNVLKLKSVKEYRKLSILRGILMNGGFSSAFREIEQISKMGVFKNSNQKYRLRQELKDCLKNPNINTPHPLITELNTQFDLDISLELNKLNNFGSIQNS</sequence>
<reference evidence="1 2" key="1">
    <citation type="submission" date="2021-05" db="EMBL/GenBank/DDBJ databases">
        <title>Aequorivita echinoideorum JCM 30378 genome.</title>
        <authorList>
            <person name="Zhang H."/>
            <person name="Li C."/>
        </authorList>
    </citation>
    <scope>NUCLEOTIDE SEQUENCE [LARGE SCALE GENOMIC DNA]</scope>
    <source>
        <strain evidence="1 2">JCM30378</strain>
    </source>
</reference>
<protein>
    <recommendedName>
        <fullName evidence="3">Phage/plasmid replication protein, gene II/X family</fullName>
    </recommendedName>
</protein>
<evidence type="ECO:0000313" key="2">
    <source>
        <dbReference type="Proteomes" id="UP001297092"/>
    </source>
</evidence>
<name>A0ABS5S0T7_9FLAO</name>
<dbReference type="Proteomes" id="UP001297092">
    <property type="component" value="Unassembled WGS sequence"/>
</dbReference>
<comment type="caution">
    <text evidence="1">The sequence shown here is derived from an EMBL/GenBank/DDBJ whole genome shotgun (WGS) entry which is preliminary data.</text>
</comment>
<dbReference type="EMBL" id="JAHCTB010000001">
    <property type="protein sequence ID" value="MBT0606831.1"/>
    <property type="molecule type" value="Genomic_DNA"/>
</dbReference>
<gene>
    <name evidence="1" type="ORF">KIV10_01425</name>
</gene>
<accession>A0ABS5S0T7</accession>
<organism evidence="1 2">
    <name type="scientific">Aequorivita echinoideorum</name>
    <dbReference type="NCBI Taxonomy" id="1549647"/>
    <lineage>
        <taxon>Bacteria</taxon>
        <taxon>Pseudomonadati</taxon>
        <taxon>Bacteroidota</taxon>
        <taxon>Flavobacteriia</taxon>
        <taxon>Flavobacteriales</taxon>
        <taxon>Flavobacteriaceae</taxon>
        <taxon>Aequorivita</taxon>
    </lineage>
</organism>